<evidence type="ECO:0000313" key="2">
    <source>
        <dbReference type="EMBL" id="SDI06453.1"/>
    </source>
</evidence>
<evidence type="ECO:0000313" key="3">
    <source>
        <dbReference type="Proteomes" id="UP000199258"/>
    </source>
</evidence>
<accession>A0A1G8HIH3</accession>
<dbReference type="RefSeq" id="WP_026544691.1">
    <property type="nucleotide sequence ID" value="NZ_FNDT01000005.1"/>
</dbReference>
<organism evidence="2 3">
    <name type="scientific">Arthrobacter subterraneus</name>
    <dbReference type="NCBI Taxonomy" id="335973"/>
    <lineage>
        <taxon>Bacteria</taxon>
        <taxon>Bacillati</taxon>
        <taxon>Actinomycetota</taxon>
        <taxon>Actinomycetes</taxon>
        <taxon>Micrococcales</taxon>
        <taxon>Micrococcaceae</taxon>
        <taxon>Arthrobacter</taxon>
    </lineage>
</organism>
<gene>
    <name evidence="2" type="ORF">SAMN04488693_105219</name>
</gene>
<proteinExistence type="predicted"/>
<dbReference type="Proteomes" id="UP000199258">
    <property type="component" value="Unassembled WGS sequence"/>
</dbReference>
<sequence length="103" mass="11201">MNTSSASAITPPPAVRHPERGRRYSIEELRSLADGGDAWALCQVDQWELEFANVFSGTLSERCTDTGCEAYGEPVDTCYDGDGRPLDVDHGGWGHSVTWARAA</sequence>
<dbReference type="AlphaFoldDB" id="A0A1G8HIH3"/>
<dbReference type="OrthoDB" id="4950124at2"/>
<dbReference type="EMBL" id="FNDT01000005">
    <property type="protein sequence ID" value="SDI06453.1"/>
    <property type="molecule type" value="Genomic_DNA"/>
</dbReference>
<name>A0A1G8HIH3_9MICC</name>
<feature type="region of interest" description="Disordered" evidence="1">
    <location>
        <begin position="1"/>
        <end position="21"/>
    </location>
</feature>
<evidence type="ECO:0000256" key="1">
    <source>
        <dbReference type="SAM" id="MobiDB-lite"/>
    </source>
</evidence>
<protein>
    <submittedName>
        <fullName evidence="2">Uncharacterized protein</fullName>
    </submittedName>
</protein>
<reference evidence="2 3" key="1">
    <citation type="submission" date="2016-10" db="EMBL/GenBank/DDBJ databases">
        <authorList>
            <person name="de Groot N.N."/>
        </authorList>
    </citation>
    <scope>NUCLEOTIDE SEQUENCE [LARGE SCALE GENOMIC DNA]</scope>
    <source>
        <strain evidence="2 3">NP_1H</strain>
    </source>
</reference>
<keyword evidence="3" id="KW-1185">Reference proteome</keyword>
<dbReference type="STRING" id="335973.SAMN04488693_105219"/>